<dbReference type="Pfam" id="PF07690">
    <property type="entry name" value="MFS_1"/>
    <property type="match status" value="1"/>
</dbReference>
<feature type="non-terminal residue" evidence="6">
    <location>
        <position position="382"/>
    </location>
</feature>
<dbReference type="InterPro" id="IPR036259">
    <property type="entry name" value="MFS_trans_sf"/>
</dbReference>
<dbReference type="GeneID" id="54575908"/>
<keyword evidence="4 5" id="KW-0472">Membrane</keyword>
<evidence type="ECO:0000256" key="1">
    <source>
        <dbReference type="ARBA" id="ARBA00004141"/>
    </source>
</evidence>
<dbReference type="GO" id="GO:0016020">
    <property type="term" value="C:membrane"/>
    <property type="evidence" value="ECO:0007669"/>
    <property type="project" value="UniProtKB-SubCell"/>
</dbReference>
<reference evidence="6" key="1">
    <citation type="journal article" date="2020" name="Stud. Mycol.">
        <title>101 Dothideomycetes genomes: a test case for predicting lifestyles and emergence of pathogens.</title>
        <authorList>
            <person name="Haridas S."/>
            <person name="Albert R."/>
            <person name="Binder M."/>
            <person name="Bloem J."/>
            <person name="Labutti K."/>
            <person name="Salamov A."/>
            <person name="Andreopoulos B."/>
            <person name="Baker S."/>
            <person name="Barry K."/>
            <person name="Bills G."/>
            <person name="Bluhm B."/>
            <person name="Cannon C."/>
            <person name="Castanera R."/>
            <person name="Culley D."/>
            <person name="Daum C."/>
            <person name="Ezra D."/>
            <person name="Gonzalez J."/>
            <person name="Henrissat B."/>
            <person name="Kuo A."/>
            <person name="Liang C."/>
            <person name="Lipzen A."/>
            <person name="Lutzoni F."/>
            <person name="Magnuson J."/>
            <person name="Mondo S."/>
            <person name="Nolan M."/>
            <person name="Ohm R."/>
            <person name="Pangilinan J."/>
            <person name="Park H.-J."/>
            <person name="Ramirez L."/>
            <person name="Alfaro M."/>
            <person name="Sun H."/>
            <person name="Tritt A."/>
            <person name="Yoshinaga Y."/>
            <person name="Zwiers L.-H."/>
            <person name="Turgeon B."/>
            <person name="Goodwin S."/>
            <person name="Spatafora J."/>
            <person name="Crous P."/>
            <person name="Grigoriev I."/>
        </authorList>
    </citation>
    <scope>NUCLEOTIDE SEQUENCE</scope>
    <source>
        <strain evidence="6">CBS 122368</strain>
    </source>
</reference>
<evidence type="ECO:0000256" key="5">
    <source>
        <dbReference type="SAM" id="Phobius"/>
    </source>
</evidence>
<dbReference type="GO" id="GO:0022857">
    <property type="term" value="F:transmembrane transporter activity"/>
    <property type="evidence" value="ECO:0007669"/>
    <property type="project" value="InterPro"/>
</dbReference>
<feature type="transmembrane region" description="Helical" evidence="5">
    <location>
        <begin position="353"/>
        <end position="370"/>
    </location>
</feature>
<protein>
    <recommendedName>
        <fullName evidence="8">MFS general substrate transporter</fullName>
    </recommendedName>
</protein>
<name>A0A6A6ISN5_9PLEO</name>
<dbReference type="AlphaFoldDB" id="A0A6A6ISN5"/>
<dbReference type="InterPro" id="IPR011701">
    <property type="entry name" value="MFS"/>
</dbReference>
<evidence type="ECO:0000313" key="6">
    <source>
        <dbReference type="EMBL" id="KAF2253565.1"/>
    </source>
</evidence>
<feature type="non-terminal residue" evidence="6">
    <location>
        <position position="1"/>
    </location>
</feature>
<dbReference type="Gene3D" id="1.20.1250.20">
    <property type="entry name" value="MFS general substrate transporter like domains"/>
    <property type="match status" value="1"/>
</dbReference>
<evidence type="ECO:0008006" key="8">
    <source>
        <dbReference type="Google" id="ProtNLM"/>
    </source>
</evidence>
<evidence type="ECO:0000313" key="7">
    <source>
        <dbReference type="Proteomes" id="UP000800094"/>
    </source>
</evidence>
<proteinExistence type="predicted"/>
<accession>A0A6A6ISN5</accession>
<keyword evidence="7" id="KW-1185">Reference proteome</keyword>
<sequence length="382" mass="42464">FVLFATINFSTQVLEVPQIRLFESTICERFYRMEEALAFDSIDETMCKVPQVQARLATIVGWKAALDALPGLVGALPYGSLSNSRGRRLVLWLPSLGYILQLMWIVLVCKFSHIFPTETVLVSSGFLLIGGGQRVFESMIQTIIAETSSQDCWTRYMSFLGAILHIGKLSVPRITAGLMGRSLWAPFCIASLLVSSSAFLSMWVPDRRSSTERHNHNLSSPRDQCTANETSNVISGNDAHMVSSAGSRAGPSNTAFRQILRLIQNGLSEIRLLLRSKSLRFCFSAFLLKRIGFKSETFMFQYVSEKFHWSLRMTTWLTVTNAMGAVFVTLIVLPVAVSIGASHGFRSDRVELLAVRTSLLILTSSFFAAWRSSDDRGFLAGS</sequence>
<comment type="subcellular location">
    <subcellularLocation>
        <location evidence="1">Membrane</location>
        <topology evidence="1">Multi-pass membrane protein</topology>
    </subcellularLocation>
</comment>
<dbReference type="PANTHER" id="PTHR23507">
    <property type="entry name" value="ZGC:174356"/>
    <property type="match status" value="1"/>
</dbReference>
<evidence type="ECO:0000256" key="3">
    <source>
        <dbReference type="ARBA" id="ARBA00022989"/>
    </source>
</evidence>
<keyword evidence="2 5" id="KW-0812">Transmembrane</keyword>
<gene>
    <name evidence="6" type="ORF">BU26DRAFT_381178</name>
</gene>
<feature type="transmembrane region" description="Helical" evidence="5">
    <location>
        <begin position="183"/>
        <end position="204"/>
    </location>
</feature>
<feature type="transmembrane region" description="Helical" evidence="5">
    <location>
        <begin position="89"/>
        <end position="107"/>
    </location>
</feature>
<dbReference type="OrthoDB" id="194139at2759"/>
<feature type="transmembrane region" description="Helical" evidence="5">
    <location>
        <begin position="316"/>
        <end position="341"/>
    </location>
</feature>
<dbReference type="RefSeq" id="XP_033688569.1">
    <property type="nucleotide sequence ID" value="XM_033822578.1"/>
</dbReference>
<dbReference type="SUPFAM" id="SSF103473">
    <property type="entry name" value="MFS general substrate transporter"/>
    <property type="match status" value="1"/>
</dbReference>
<organism evidence="6 7">
    <name type="scientific">Trematosphaeria pertusa</name>
    <dbReference type="NCBI Taxonomy" id="390896"/>
    <lineage>
        <taxon>Eukaryota</taxon>
        <taxon>Fungi</taxon>
        <taxon>Dikarya</taxon>
        <taxon>Ascomycota</taxon>
        <taxon>Pezizomycotina</taxon>
        <taxon>Dothideomycetes</taxon>
        <taxon>Pleosporomycetidae</taxon>
        <taxon>Pleosporales</taxon>
        <taxon>Massarineae</taxon>
        <taxon>Trematosphaeriaceae</taxon>
        <taxon>Trematosphaeria</taxon>
    </lineage>
</organism>
<evidence type="ECO:0000256" key="4">
    <source>
        <dbReference type="ARBA" id="ARBA00023136"/>
    </source>
</evidence>
<dbReference type="EMBL" id="ML987191">
    <property type="protein sequence ID" value="KAF2253565.1"/>
    <property type="molecule type" value="Genomic_DNA"/>
</dbReference>
<evidence type="ECO:0000256" key="2">
    <source>
        <dbReference type="ARBA" id="ARBA00022692"/>
    </source>
</evidence>
<dbReference type="Proteomes" id="UP000800094">
    <property type="component" value="Unassembled WGS sequence"/>
</dbReference>
<dbReference type="PANTHER" id="PTHR23507:SF1">
    <property type="entry name" value="FI18259P1-RELATED"/>
    <property type="match status" value="1"/>
</dbReference>
<keyword evidence="3 5" id="KW-1133">Transmembrane helix</keyword>